<keyword evidence="2" id="KW-0964">Secreted</keyword>
<dbReference type="InterPro" id="IPR001343">
    <property type="entry name" value="Hemolysn_Ca-bd"/>
</dbReference>
<sequence>MHAIQNDTGTIFDAPGAHVQIWGYDPLTFDPVLLSSHATLQAALDAAEAGQRVVVNDASVPVETAVVSVGQLIVEAPAGVTVRLTLADPAMYLSLAGEARFQVTGGPGSNMIFGALGNDTINGGGGHDFLEGFIGNDVLHGGAGNDTLLGMDGNDTIWGGIGHDEIMGDNGRDRLSGDAGNDTIWGGAGIDTLSGGDGADLLYGDGGNDLISGDGGADALYGGGGNDTLDGGFGADRLFGGAGNDVLIGGRGTDTMLGGAGTDRFVFTSAADTGVGAAADVIREFQSGIDVIDLSAVASGLHFIGAAAFTGVAGEVRYANGRVGIDLDGDRIADAEIRMQGAPVVVAGDFDVIL</sequence>
<dbReference type="PANTHER" id="PTHR38340:SF1">
    <property type="entry name" value="S-LAYER PROTEIN"/>
    <property type="match status" value="1"/>
</dbReference>
<dbReference type="PANTHER" id="PTHR38340">
    <property type="entry name" value="S-LAYER PROTEIN"/>
    <property type="match status" value="1"/>
</dbReference>
<comment type="caution">
    <text evidence="3">The sequence shown here is derived from an EMBL/GenBank/DDBJ whole genome shotgun (WGS) entry which is preliminary data.</text>
</comment>
<name>A0ABU1F6W1_9RHOB</name>
<dbReference type="RefSeq" id="WP_310456861.1">
    <property type="nucleotide sequence ID" value="NZ_JAVKPH010000007.1"/>
</dbReference>
<dbReference type="SUPFAM" id="SSF51120">
    <property type="entry name" value="beta-Roll"/>
    <property type="match status" value="2"/>
</dbReference>
<accession>A0ABU1F6W1</accession>
<dbReference type="Proteomes" id="UP001247754">
    <property type="component" value="Unassembled WGS sequence"/>
</dbReference>
<dbReference type="PRINTS" id="PR00313">
    <property type="entry name" value="CABNDNGRPT"/>
</dbReference>
<evidence type="ECO:0000256" key="2">
    <source>
        <dbReference type="ARBA" id="ARBA00022525"/>
    </source>
</evidence>
<dbReference type="InterPro" id="IPR050557">
    <property type="entry name" value="RTX_toxin/Mannuronan_C5-epim"/>
</dbReference>
<comment type="subcellular location">
    <subcellularLocation>
        <location evidence="1">Secreted</location>
    </subcellularLocation>
</comment>
<dbReference type="PROSITE" id="PS00330">
    <property type="entry name" value="HEMOLYSIN_CALCIUM"/>
    <property type="match status" value="5"/>
</dbReference>
<dbReference type="Pfam" id="PF00353">
    <property type="entry name" value="HemolysinCabind"/>
    <property type="match status" value="3"/>
</dbReference>
<dbReference type="EMBL" id="JAVKPH010000007">
    <property type="protein sequence ID" value="MDR5652616.1"/>
    <property type="molecule type" value="Genomic_DNA"/>
</dbReference>
<keyword evidence="4" id="KW-1185">Reference proteome</keyword>
<reference evidence="3 4" key="1">
    <citation type="submission" date="2023-09" db="EMBL/GenBank/DDBJ databases">
        <title>Xinfangfangia sedmenti sp. nov., isolated the sedment.</title>
        <authorList>
            <person name="Xu L."/>
        </authorList>
    </citation>
    <scope>NUCLEOTIDE SEQUENCE [LARGE SCALE GENOMIC DNA]</scope>
    <source>
        <strain evidence="3 4">LG-4</strain>
    </source>
</reference>
<protein>
    <submittedName>
        <fullName evidence="3">Calcium-binding protein</fullName>
    </submittedName>
</protein>
<evidence type="ECO:0000256" key="1">
    <source>
        <dbReference type="ARBA" id="ARBA00004613"/>
    </source>
</evidence>
<organism evidence="3 4">
    <name type="scientific">Ruixingdingia sedimenti</name>
    <dbReference type="NCBI Taxonomy" id="3073604"/>
    <lineage>
        <taxon>Bacteria</taxon>
        <taxon>Pseudomonadati</taxon>
        <taxon>Pseudomonadota</taxon>
        <taxon>Alphaproteobacteria</taxon>
        <taxon>Rhodobacterales</taxon>
        <taxon>Paracoccaceae</taxon>
        <taxon>Ruixingdingia</taxon>
    </lineage>
</organism>
<dbReference type="Gene3D" id="2.150.10.10">
    <property type="entry name" value="Serralysin-like metalloprotease, C-terminal"/>
    <property type="match status" value="3"/>
</dbReference>
<dbReference type="InterPro" id="IPR018511">
    <property type="entry name" value="Hemolysin-typ_Ca-bd_CS"/>
</dbReference>
<gene>
    <name evidence="3" type="ORF">RGD00_08380</name>
</gene>
<evidence type="ECO:0000313" key="4">
    <source>
        <dbReference type="Proteomes" id="UP001247754"/>
    </source>
</evidence>
<dbReference type="InterPro" id="IPR011049">
    <property type="entry name" value="Serralysin-like_metalloprot_C"/>
</dbReference>
<proteinExistence type="predicted"/>
<evidence type="ECO:0000313" key="3">
    <source>
        <dbReference type="EMBL" id="MDR5652616.1"/>
    </source>
</evidence>